<accession>A0A0E0DRY8</accession>
<dbReference type="InterPro" id="IPR046848">
    <property type="entry name" value="E_motif"/>
</dbReference>
<dbReference type="PROSITE" id="PS51375">
    <property type="entry name" value="PPR"/>
    <property type="match status" value="5"/>
</dbReference>
<dbReference type="InterPro" id="IPR002885">
    <property type="entry name" value="PPR_rpt"/>
</dbReference>
<evidence type="ECO:0000259" key="4">
    <source>
        <dbReference type="SMART" id="SM00256"/>
    </source>
</evidence>
<dbReference type="NCBIfam" id="TIGR01640">
    <property type="entry name" value="F_box_assoc_1"/>
    <property type="match status" value="1"/>
</dbReference>
<dbReference type="InterPro" id="IPR046960">
    <property type="entry name" value="PPR_At4g14850-like_plant"/>
</dbReference>
<dbReference type="InterPro" id="IPR036047">
    <property type="entry name" value="F-box-like_dom_sf"/>
</dbReference>
<dbReference type="STRING" id="40149.A0A0E0DRY8"/>
<protein>
    <recommendedName>
        <fullName evidence="4">F-box domain-containing protein</fullName>
    </recommendedName>
</protein>
<feature type="domain" description="F-box" evidence="4">
    <location>
        <begin position="603"/>
        <end position="644"/>
    </location>
</feature>
<dbReference type="AlphaFoldDB" id="A0A0E0DRY8"/>
<dbReference type="FunFam" id="1.25.40.10:FF:000934">
    <property type="entry name" value="Pentatricopeptide repeat-containing protein"/>
    <property type="match status" value="1"/>
</dbReference>
<dbReference type="Pfam" id="PF20431">
    <property type="entry name" value="E_motif"/>
    <property type="match status" value="1"/>
</dbReference>
<dbReference type="InterPro" id="IPR013187">
    <property type="entry name" value="F-box-assoc_dom_typ3"/>
</dbReference>
<dbReference type="SMART" id="SM00256">
    <property type="entry name" value="FBOX"/>
    <property type="match status" value="1"/>
</dbReference>
<dbReference type="Proteomes" id="UP000008021">
    <property type="component" value="Chromosome 5"/>
</dbReference>
<feature type="repeat" description="PPR" evidence="3">
    <location>
        <begin position="319"/>
        <end position="353"/>
    </location>
</feature>
<dbReference type="Gramene" id="OMERI05G15610.1">
    <property type="protein sequence ID" value="OMERI05G15610.1"/>
    <property type="gene ID" value="OMERI05G15610"/>
</dbReference>
<dbReference type="Pfam" id="PF13041">
    <property type="entry name" value="PPR_2"/>
    <property type="match status" value="1"/>
</dbReference>
<evidence type="ECO:0000313" key="5">
    <source>
        <dbReference type="EnsemblPlants" id="OMERI05G15610.1"/>
    </source>
</evidence>
<evidence type="ECO:0000313" key="6">
    <source>
        <dbReference type="Proteomes" id="UP000008021"/>
    </source>
</evidence>
<dbReference type="Pfam" id="PF01535">
    <property type="entry name" value="PPR"/>
    <property type="match status" value="5"/>
</dbReference>
<dbReference type="FunFam" id="1.25.40.10:FF:001474">
    <property type="entry name" value="Pentatricopeptide repeat-containing protein At1g59720, chloroplastic/mitochondrial"/>
    <property type="match status" value="1"/>
</dbReference>
<name>A0A0E0DRY8_9ORYZ</name>
<dbReference type="InterPro" id="IPR017451">
    <property type="entry name" value="F-box-assoc_interact_dom"/>
</dbReference>
<feature type="repeat" description="PPR" evidence="3">
    <location>
        <begin position="79"/>
        <end position="113"/>
    </location>
</feature>
<feature type="repeat" description="PPR" evidence="3">
    <location>
        <begin position="218"/>
        <end position="252"/>
    </location>
</feature>
<dbReference type="NCBIfam" id="TIGR00756">
    <property type="entry name" value="PPR"/>
    <property type="match status" value="5"/>
</dbReference>
<dbReference type="FunFam" id="1.25.40.10:FF:001081">
    <property type="entry name" value="Pentatricopeptide repeat-containing protein At2g20540"/>
    <property type="match status" value="1"/>
</dbReference>
<evidence type="ECO:0000256" key="1">
    <source>
        <dbReference type="ARBA" id="ARBA00022737"/>
    </source>
</evidence>
<dbReference type="InterPro" id="IPR011990">
    <property type="entry name" value="TPR-like_helical_dom_sf"/>
</dbReference>
<reference evidence="5" key="1">
    <citation type="submission" date="2015-04" db="UniProtKB">
        <authorList>
            <consortium name="EnsemblPlants"/>
        </authorList>
    </citation>
    <scope>IDENTIFICATION</scope>
</reference>
<dbReference type="GO" id="GO:0003723">
    <property type="term" value="F:RNA binding"/>
    <property type="evidence" value="ECO:0007669"/>
    <property type="project" value="InterPro"/>
</dbReference>
<keyword evidence="2" id="KW-0809">Transit peptide</keyword>
<dbReference type="SUPFAM" id="SSF48452">
    <property type="entry name" value="TPR-like"/>
    <property type="match status" value="1"/>
</dbReference>
<dbReference type="Pfam" id="PF12937">
    <property type="entry name" value="F-box-like"/>
    <property type="match status" value="1"/>
</dbReference>
<dbReference type="Gene3D" id="1.25.40.10">
    <property type="entry name" value="Tetratricopeptide repeat domain"/>
    <property type="match status" value="4"/>
</dbReference>
<dbReference type="EnsemblPlants" id="OMERI05G15610.1">
    <property type="protein sequence ID" value="OMERI05G15610.1"/>
    <property type="gene ID" value="OMERI05G15610"/>
</dbReference>
<evidence type="ECO:0000256" key="2">
    <source>
        <dbReference type="ARBA" id="ARBA00022946"/>
    </source>
</evidence>
<feature type="repeat" description="PPR" evidence="3">
    <location>
        <begin position="288"/>
        <end position="318"/>
    </location>
</feature>
<dbReference type="PANTHER" id="PTHR47926">
    <property type="entry name" value="PENTATRICOPEPTIDE REPEAT-CONTAINING PROTEIN"/>
    <property type="match status" value="1"/>
</dbReference>
<feature type="repeat" description="PPR" evidence="3">
    <location>
        <begin position="187"/>
        <end position="217"/>
    </location>
</feature>
<sequence length="1024" mass="112561">MAPPPPPPSSSAPRQLEDAVMARLRACVTFRDLLRVHGHVVRLRLSQSSYLATQIVHLCNAHRRVAHAARVFAQVRDPNLHLHNAMIKAYAQNHQHRDAVAVYIRMLRCPTSPPDGHAGGDRFTYPFLLKACGGTAALELGKQVHTHVVRSGCESSAIVQNSLIEMYTRAGDLALAHKVFDGMRERNVVSWNMLISAHARLGQMRKATALFNSMPDKTIVTWTAMVSGYTTVGDYPGAVDAFRSMQTEGFEPDDVSIVAVLPACAQLGALELGRWIYAYCKRHGMLTSTHICNALMEMYAKCGCIDQALQLFDGMADKDVISWSTVIGGLAAHGRAHEAVRLFAEMEKEGKVRPNVITFVGLLSACSHAGLVDEGLSHFDRMNDVYGVEPGVEHYGCVVDLLGRSGQIRRALDLVRDMPVPADAKFWGSLLSACRSHGDVDTAVLAAERLVELEPDDVGNLVMLANVYAAARRWSDVASTRKAIRSRSMRKTPGCSLIEVDNVVREFVAGEGLSSELGGLAGILDILASHLADDEEDIDFADSDCTKETAPHRAIPTTRLPPERTHAAAPPASPHWQINPPHPPAAAAAAAIPEATAGAAAAIPDDVFFSHIFVNLPVKSLARFSAVCRSWHAAVDDLALVRRHLERSRTRQSPTSSLLAVTSTEDIWDDEALSDSEVVSFHRLRLTLRAAARSGARAVAAPLPDITSTICDGHVAFATYGGAMFVCNPATQELVVLPPGSGSDPCPRSTESTAAIGFDPWRNRYAVARCFYRKSHNDSPVHDIEHEIFTLGAGAGDGWQCTQDPPRAISPGGRRSAACTRGGSFYWFINESQPCALLRFSLRDEAFDAVPSSPGCTAYDNDDRLADLTGELCYVHRVRTSVATDEVWMAAAVDDDDPEWWLQYQVDPWHNPWGVRRRRRQRWFHSFGATAASDDGVEEEATLVAMLYKELWWHRERSKPVVKDVNVQGSRYSCESAHLENNLHTLTCLVSVCCCFRYMQREKCKCITKEKWHRERQGVGGLFL</sequence>
<dbReference type="HOGENOM" id="CLU_295504_0_0_1"/>
<dbReference type="SUPFAM" id="SSF81383">
    <property type="entry name" value="F-box domain"/>
    <property type="match status" value="1"/>
</dbReference>
<dbReference type="Pfam" id="PF08268">
    <property type="entry name" value="FBA_3"/>
    <property type="match status" value="1"/>
</dbReference>
<proteinExistence type="predicted"/>
<keyword evidence="6" id="KW-1185">Reference proteome</keyword>
<organism evidence="5">
    <name type="scientific">Oryza meridionalis</name>
    <dbReference type="NCBI Taxonomy" id="40149"/>
    <lineage>
        <taxon>Eukaryota</taxon>
        <taxon>Viridiplantae</taxon>
        <taxon>Streptophyta</taxon>
        <taxon>Embryophyta</taxon>
        <taxon>Tracheophyta</taxon>
        <taxon>Spermatophyta</taxon>
        <taxon>Magnoliopsida</taxon>
        <taxon>Liliopsida</taxon>
        <taxon>Poales</taxon>
        <taxon>Poaceae</taxon>
        <taxon>BOP clade</taxon>
        <taxon>Oryzoideae</taxon>
        <taxon>Oryzeae</taxon>
        <taxon>Oryzinae</taxon>
        <taxon>Oryza</taxon>
    </lineage>
</organism>
<dbReference type="eggNOG" id="KOG4197">
    <property type="taxonomic scope" value="Eukaryota"/>
</dbReference>
<dbReference type="GO" id="GO:0009451">
    <property type="term" value="P:RNA modification"/>
    <property type="evidence" value="ECO:0007669"/>
    <property type="project" value="InterPro"/>
</dbReference>
<evidence type="ECO:0000256" key="3">
    <source>
        <dbReference type="PROSITE-ProRule" id="PRU00708"/>
    </source>
</evidence>
<reference evidence="5" key="2">
    <citation type="submission" date="2018-05" db="EMBL/GenBank/DDBJ databases">
        <title>OmerRS3 (Oryza meridionalis Reference Sequence Version 3).</title>
        <authorList>
            <person name="Zhang J."/>
            <person name="Kudrna D."/>
            <person name="Lee S."/>
            <person name="Talag J."/>
            <person name="Welchert J."/>
            <person name="Wing R.A."/>
        </authorList>
    </citation>
    <scope>NUCLEOTIDE SEQUENCE [LARGE SCALE GENOMIC DNA]</scope>
    <source>
        <strain evidence="5">cv. OR44</strain>
    </source>
</reference>
<keyword evidence="1" id="KW-0677">Repeat</keyword>
<dbReference type="Gene3D" id="1.20.1280.50">
    <property type="match status" value="1"/>
</dbReference>
<dbReference type="PANTHER" id="PTHR47926:SF415">
    <property type="entry name" value="PENTATRICOPEPTIDE REPEAT-CONTAINING PROTEIN"/>
    <property type="match status" value="1"/>
</dbReference>
<dbReference type="InterPro" id="IPR001810">
    <property type="entry name" value="F-box_dom"/>
</dbReference>